<evidence type="ECO:0000313" key="2">
    <source>
        <dbReference type="EMBL" id="KAH7126335.1"/>
    </source>
</evidence>
<accession>A0A9P9IPA1</accession>
<dbReference type="AlphaFoldDB" id="A0A9P9IPA1"/>
<keyword evidence="3" id="KW-1185">Reference proteome</keyword>
<evidence type="ECO:0000256" key="1">
    <source>
        <dbReference type="SAM" id="MobiDB-lite"/>
    </source>
</evidence>
<dbReference type="EMBL" id="JAGMUU010000023">
    <property type="protein sequence ID" value="KAH7126335.1"/>
    <property type="molecule type" value="Genomic_DNA"/>
</dbReference>
<dbReference type="Proteomes" id="UP000717696">
    <property type="component" value="Unassembled WGS sequence"/>
</dbReference>
<organism evidence="2 3">
    <name type="scientific">Dactylonectria estremocensis</name>
    <dbReference type="NCBI Taxonomy" id="1079267"/>
    <lineage>
        <taxon>Eukaryota</taxon>
        <taxon>Fungi</taxon>
        <taxon>Dikarya</taxon>
        <taxon>Ascomycota</taxon>
        <taxon>Pezizomycotina</taxon>
        <taxon>Sordariomycetes</taxon>
        <taxon>Hypocreomycetidae</taxon>
        <taxon>Hypocreales</taxon>
        <taxon>Nectriaceae</taxon>
        <taxon>Dactylonectria</taxon>
    </lineage>
</organism>
<feature type="compositionally biased region" description="Polar residues" evidence="1">
    <location>
        <begin position="191"/>
        <end position="206"/>
    </location>
</feature>
<feature type="compositionally biased region" description="Basic and acidic residues" evidence="1">
    <location>
        <begin position="163"/>
        <end position="176"/>
    </location>
</feature>
<evidence type="ECO:0000313" key="3">
    <source>
        <dbReference type="Proteomes" id="UP000717696"/>
    </source>
</evidence>
<name>A0A9P9IPA1_9HYPO</name>
<comment type="caution">
    <text evidence="2">The sequence shown here is derived from an EMBL/GenBank/DDBJ whole genome shotgun (WGS) entry which is preliminary data.</text>
</comment>
<proteinExistence type="predicted"/>
<sequence>MEMGTTRTRQIREFEKVMSLWDMLTDDRTDHQSCHIKDGAVVFNQNFDMSAAPYMFYTKTNAVEDAVLFSDEFFVNKANVPFQKITNGVRRIDHSALPGIMHAANCDWMNKATTTRSTEGLEDWFEAVSQRPLVFEKIWLVGKASLAEMQTASRRAHELGEEQRACELKNSPHEVDIEPESSQRFLDIQDRTNTMPPNLSHSGPPD</sequence>
<protein>
    <submittedName>
        <fullName evidence="2">Uncharacterized protein</fullName>
    </submittedName>
</protein>
<reference evidence="2" key="1">
    <citation type="journal article" date="2021" name="Nat. Commun.">
        <title>Genetic determinants of endophytism in the Arabidopsis root mycobiome.</title>
        <authorList>
            <person name="Mesny F."/>
            <person name="Miyauchi S."/>
            <person name="Thiergart T."/>
            <person name="Pickel B."/>
            <person name="Atanasova L."/>
            <person name="Karlsson M."/>
            <person name="Huettel B."/>
            <person name="Barry K.W."/>
            <person name="Haridas S."/>
            <person name="Chen C."/>
            <person name="Bauer D."/>
            <person name="Andreopoulos W."/>
            <person name="Pangilinan J."/>
            <person name="LaButti K."/>
            <person name="Riley R."/>
            <person name="Lipzen A."/>
            <person name="Clum A."/>
            <person name="Drula E."/>
            <person name="Henrissat B."/>
            <person name="Kohler A."/>
            <person name="Grigoriev I.V."/>
            <person name="Martin F.M."/>
            <person name="Hacquard S."/>
        </authorList>
    </citation>
    <scope>NUCLEOTIDE SEQUENCE</scope>
    <source>
        <strain evidence="2">MPI-CAGE-AT-0021</strain>
    </source>
</reference>
<gene>
    <name evidence="2" type="ORF">B0J13DRAFT_646388</name>
</gene>
<feature type="region of interest" description="Disordered" evidence="1">
    <location>
        <begin position="163"/>
        <end position="206"/>
    </location>
</feature>